<organism evidence="1 2">
    <name type="scientific">Liparis tanakae</name>
    <name type="common">Tanaka's snailfish</name>
    <dbReference type="NCBI Taxonomy" id="230148"/>
    <lineage>
        <taxon>Eukaryota</taxon>
        <taxon>Metazoa</taxon>
        <taxon>Chordata</taxon>
        <taxon>Craniata</taxon>
        <taxon>Vertebrata</taxon>
        <taxon>Euteleostomi</taxon>
        <taxon>Actinopterygii</taxon>
        <taxon>Neopterygii</taxon>
        <taxon>Teleostei</taxon>
        <taxon>Neoteleostei</taxon>
        <taxon>Acanthomorphata</taxon>
        <taxon>Eupercaria</taxon>
        <taxon>Perciformes</taxon>
        <taxon>Cottioidei</taxon>
        <taxon>Cottales</taxon>
        <taxon>Liparidae</taxon>
        <taxon>Liparis</taxon>
    </lineage>
</organism>
<keyword evidence="2" id="KW-1185">Reference proteome</keyword>
<reference evidence="1 2" key="1">
    <citation type="submission" date="2019-03" db="EMBL/GenBank/DDBJ databases">
        <title>First draft genome of Liparis tanakae, snailfish: a comprehensive survey of snailfish specific genes.</title>
        <authorList>
            <person name="Kim W."/>
            <person name="Song I."/>
            <person name="Jeong J.-H."/>
            <person name="Kim D."/>
            <person name="Kim S."/>
            <person name="Ryu S."/>
            <person name="Song J.Y."/>
            <person name="Lee S.K."/>
        </authorList>
    </citation>
    <scope>NUCLEOTIDE SEQUENCE [LARGE SCALE GENOMIC DNA]</scope>
    <source>
        <tissue evidence="1">Muscle</tissue>
    </source>
</reference>
<protein>
    <submittedName>
        <fullName evidence="1">Uncharacterized protein</fullName>
    </submittedName>
</protein>
<dbReference type="AlphaFoldDB" id="A0A4Z2HT87"/>
<sequence length="118" mass="13004">MLFPAHHCARSHGNRLNPFHLESRGVWKKLTCNNSLWDDIQPISLRETIANKPEPTKEPIPEKKKKSPMMALCMDLGAAELGPQSIHRGSRPAQIVRLITGGYGIPLDSSRLADGGAK</sequence>
<name>A0A4Z2HT87_9TELE</name>
<evidence type="ECO:0000313" key="1">
    <source>
        <dbReference type="EMBL" id="TNN69066.1"/>
    </source>
</evidence>
<proteinExistence type="predicted"/>
<dbReference type="Proteomes" id="UP000314294">
    <property type="component" value="Unassembled WGS sequence"/>
</dbReference>
<dbReference type="EMBL" id="SRLO01000181">
    <property type="protein sequence ID" value="TNN69066.1"/>
    <property type="molecule type" value="Genomic_DNA"/>
</dbReference>
<accession>A0A4Z2HT87</accession>
<gene>
    <name evidence="1" type="ORF">EYF80_020769</name>
</gene>
<evidence type="ECO:0000313" key="2">
    <source>
        <dbReference type="Proteomes" id="UP000314294"/>
    </source>
</evidence>
<comment type="caution">
    <text evidence="1">The sequence shown here is derived from an EMBL/GenBank/DDBJ whole genome shotgun (WGS) entry which is preliminary data.</text>
</comment>